<sequence length="68" mass="7076">MAGLSKVVATILLMLMLWRRRLANLRAAGSRGYASIRGSVVSFAVRSGLVAAIAMDSVTVASAPNSVN</sequence>
<protein>
    <recommendedName>
        <fullName evidence="4">Secreted protein</fullName>
    </recommendedName>
</protein>
<gene>
    <name evidence="2" type="ORF">H5410_000055</name>
</gene>
<evidence type="ECO:0000313" key="3">
    <source>
        <dbReference type="Proteomes" id="UP000824120"/>
    </source>
</evidence>
<keyword evidence="1" id="KW-0732">Signal</keyword>
<dbReference type="AlphaFoldDB" id="A0A9J6AVQ6"/>
<reference evidence="2 3" key="1">
    <citation type="submission" date="2020-09" db="EMBL/GenBank/DDBJ databases">
        <title>De no assembly of potato wild relative species, Solanum commersonii.</title>
        <authorList>
            <person name="Cho K."/>
        </authorList>
    </citation>
    <scope>NUCLEOTIDE SEQUENCE [LARGE SCALE GENOMIC DNA]</scope>
    <source>
        <strain evidence="2">LZ3.2</strain>
        <tissue evidence="2">Leaf</tissue>
    </source>
</reference>
<dbReference type="EMBL" id="JACXVP010000001">
    <property type="protein sequence ID" value="KAG5628338.1"/>
    <property type="molecule type" value="Genomic_DNA"/>
</dbReference>
<feature type="chain" id="PRO_5039906265" description="Secreted protein" evidence="1">
    <location>
        <begin position="24"/>
        <end position="68"/>
    </location>
</feature>
<keyword evidence="3" id="KW-1185">Reference proteome</keyword>
<organism evidence="2 3">
    <name type="scientific">Solanum commersonii</name>
    <name type="common">Commerson's wild potato</name>
    <name type="synonym">Commerson's nightshade</name>
    <dbReference type="NCBI Taxonomy" id="4109"/>
    <lineage>
        <taxon>Eukaryota</taxon>
        <taxon>Viridiplantae</taxon>
        <taxon>Streptophyta</taxon>
        <taxon>Embryophyta</taxon>
        <taxon>Tracheophyta</taxon>
        <taxon>Spermatophyta</taxon>
        <taxon>Magnoliopsida</taxon>
        <taxon>eudicotyledons</taxon>
        <taxon>Gunneridae</taxon>
        <taxon>Pentapetalae</taxon>
        <taxon>asterids</taxon>
        <taxon>lamiids</taxon>
        <taxon>Solanales</taxon>
        <taxon>Solanaceae</taxon>
        <taxon>Solanoideae</taxon>
        <taxon>Solaneae</taxon>
        <taxon>Solanum</taxon>
    </lineage>
</organism>
<feature type="signal peptide" evidence="1">
    <location>
        <begin position="1"/>
        <end position="23"/>
    </location>
</feature>
<dbReference type="Proteomes" id="UP000824120">
    <property type="component" value="Chromosome 1"/>
</dbReference>
<accession>A0A9J6AVQ6</accession>
<name>A0A9J6AVQ6_SOLCO</name>
<comment type="caution">
    <text evidence="2">The sequence shown here is derived from an EMBL/GenBank/DDBJ whole genome shotgun (WGS) entry which is preliminary data.</text>
</comment>
<evidence type="ECO:0000313" key="2">
    <source>
        <dbReference type="EMBL" id="KAG5628338.1"/>
    </source>
</evidence>
<proteinExistence type="predicted"/>
<evidence type="ECO:0008006" key="4">
    <source>
        <dbReference type="Google" id="ProtNLM"/>
    </source>
</evidence>
<evidence type="ECO:0000256" key="1">
    <source>
        <dbReference type="SAM" id="SignalP"/>
    </source>
</evidence>